<dbReference type="InterPro" id="IPR011527">
    <property type="entry name" value="ABC1_TM_dom"/>
</dbReference>
<dbReference type="EMBL" id="CP038802">
    <property type="protein sequence ID" value="UTY27709.1"/>
    <property type="molecule type" value="Genomic_DNA"/>
</dbReference>
<evidence type="ECO:0000256" key="5">
    <source>
        <dbReference type="ARBA" id="ARBA00022989"/>
    </source>
</evidence>
<dbReference type="PROSITE" id="PS00211">
    <property type="entry name" value="ABC_TRANSPORTER_1"/>
    <property type="match status" value="1"/>
</dbReference>
<evidence type="ECO:0000256" key="4">
    <source>
        <dbReference type="ARBA" id="ARBA00022840"/>
    </source>
</evidence>
<dbReference type="SUPFAM" id="SSF90123">
    <property type="entry name" value="ABC transporter transmembrane region"/>
    <property type="match status" value="1"/>
</dbReference>
<evidence type="ECO:0000256" key="1">
    <source>
        <dbReference type="ARBA" id="ARBA00004651"/>
    </source>
</evidence>
<dbReference type="InterPro" id="IPR003439">
    <property type="entry name" value="ABC_transporter-like_ATP-bd"/>
</dbReference>
<evidence type="ECO:0000256" key="3">
    <source>
        <dbReference type="ARBA" id="ARBA00022741"/>
    </source>
</evidence>
<keyword evidence="3" id="KW-0547">Nucleotide-binding</keyword>
<dbReference type="GO" id="GO:0005524">
    <property type="term" value="F:ATP binding"/>
    <property type="evidence" value="ECO:0007669"/>
    <property type="project" value="UniProtKB-KW"/>
</dbReference>
<dbReference type="InterPro" id="IPR017871">
    <property type="entry name" value="ABC_transporter-like_CS"/>
</dbReference>
<keyword evidence="4 10" id="KW-0067">ATP-binding</keyword>
<name>A0ABY5HQS6_9SPIR</name>
<evidence type="ECO:0000256" key="6">
    <source>
        <dbReference type="ARBA" id="ARBA00023136"/>
    </source>
</evidence>
<evidence type="ECO:0000259" key="8">
    <source>
        <dbReference type="PROSITE" id="PS50893"/>
    </source>
</evidence>
<reference evidence="10" key="1">
    <citation type="submission" date="2019-04" db="EMBL/GenBank/DDBJ databases">
        <title>Whole genome sequencing of oral phylogroup 2 treponemes.</title>
        <authorList>
            <person name="Chan Y."/>
            <person name="Zeng H.H."/>
            <person name="Yu X.L."/>
            <person name="Leung W.K."/>
            <person name="Watt R.M."/>
        </authorList>
    </citation>
    <scope>NUCLEOTIDE SEQUENCE</scope>
    <source>
        <strain evidence="10">OMZ 847</strain>
    </source>
</reference>
<organism evidence="10 11">
    <name type="scientific">Treponema putidum</name>
    <dbReference type="NCBI Taxonomy" id="221027"/>
    <lineage>
        <taxon>Bacteria</taxon>
        <taxon>Pseudomonadati</taxon>
        <taxon>Spirochaetota</taxon>
        <taxon>Spirochaetia</taxon>
        <taxon>Spirochaetales</taxon>
        <taxon>Treponemataceae</taxon>
        <taxon>Treponema</taxon>
    </lineage>
</organism>
<evidence type="ECO:0000313" key="11">
    <source>
        <dbReference type="Proteomes" id="UP001059401"/>
    </source>
</evidence>
<comment type="subcellular location">
    <subcellularLocation>
        <location evidence="1">Cell membrane</location>
        <topology evidence="1">Multi-pass membrane protein</topology>
    </subcellularLocation>
</comment>
<feature type="transmembrane region" description="Helical" evidence="7">
    <location>
        <begin position="140"/>
        <end position="157"/>
    </location>
</feature>
<sequence>MKKLKTFFAAFRFIFKQSPLSTFFLVCLTLLEGAVPAVLALIMRNLVDAVTGGISGGVDFFAKLIAMWMAAMVIQQAISTFLRLSIDTYNVKTSYRIGKKIIEKRLQFAGVAVFEELKFQTIYERISDSQYRIENFVNNFRYWFKSIVEFVSIFILFLNFEFWIPLAIFISIIPGIFAAKKIAKIQVEQEDTIYDIEREAGYYRNILIAPSTAREIKLFDFGNLFYSKFKAKSKELILKNSKFRGKIAAIDFAGTGVRIIAVAVIMFILSQKASDGTLSPGLLAMFLQSVFAFSSAMLTIIEFWAYQDSAIAFFDRLFTFFDMKDKLVLSKNPKVFAGKIESIEFKNVSFSYNSKDFVLKKVSFKLNSDDITAIVGENGAGKTTIIKLIARFYDPNEGSILVNGVDLKDFDLNEYQKAISAVFQDYVKYHISAAENILLKGDLDKNKDLINQAGLDFIDSFPDKEKTLVGSFFGGLELSGGQWQRLAIARGLNKPHSLLLVDEPTAAIDPIQERDLYETLLSKKEMTILVTHRLGSIRKANRILVLKEGSLVGQGAHKDLMNTCPYYNELYSSQAEMYINS</sequence>
<keyword evidence="6 7" id="KW-0472">Membrane</keyword>
<dbReference type="InterPro" id="IPR003593">
    <property type="entry name" value="AAA+_ATPase"/>
</dbReference>
<feature type="domain" description="ABC transporter" evidence="8">
    <location>
        <begin position="343"/>
        <end position="573"/>
    </location>
</feature>
<protein>
    <submittedName>
        <fullName evidence="10">ABC transporter ATP-binding protein</fullName>
    </submittedName>
</protein>
<dbReference type="Gene3D" id="1.20.1560.10">
    <property type="entry name" value="ABC transporter type 1, transmembrane domain"/>
    <property type="match status" value="1"/>
</dbReference>
<dbReference type="PANTHER" id="PTHR43394">
    <property type="entry name" value="ATP-DEPENDENT PERMEASE MDL1, MITOCHONDRIAL"/>
    <property type="match status" value="1"/>
</dbReference>
<dbReference type="RefSeq" id="WP_255805744.1">
    <property type="nucleotide sequence ID" value="NZ_CP038802.1"/>
</dbReference>
<feature type="transmembrane region" description="Helical" evidence="7">
    <location>
        <begin position="281"/>
        <end position="306"/>
    </location>
</feature>
<dbReference type="PANTHER" id="PTHR43394:SF1">
    <property type="entry name" value="ATP-BINDING CASSETTE SUB-FAMILY B MEMBER 10, MITOCHONDRIAL"/>
    <property type="match status" value="1"/>
</dbReference>
<feature type="transmembrane region" description="Helical" evidence="7">
    <location>
        <begin position="64"/>
        <end position="86"/>
    </location>
</feature>
<gene>
    <name evidence="10" type="ORF">E4N76_00940</name>
</gene>
<dbReference type="SUPFAM" id="SSF52540">
    <property type="entry name" value="P-loop containing nucleoside triphosphate hydrolases"/>
    <property type="match status" value="1"/>
</dbReference>
<dbReference type="InterPro" id="IPR027417">
    <property type="entry name" value="P-loop_NTPase"/>
</dbReference>
<dbReference type="InterPro" id="IPR039421">
    <property type="entry name" value="Type_1_exporter"/>
</dbReference>
<accession>A0ABY5HQS6</accession>
<feature type="domain" description="ABC transmembrane type-1" evidence="9">
    <location>
        <begin position="23"/>
        <end position="305"/>
    </location>
</feature>
<dbReference type="InterPro" id="IPR036640">
    <property type="entry name" value="ABC1_TM_sf"/>
</dbReference>
<keyword evidence="2 7" id="KW-0812">Transmembrane</keyword>
<keyword evidence="5 7" id="KW-1133">Transmembrane helix</keyword>
<proteinExistence type="predicted"/>
<evidence type="ECO:0000259" key="9">
    <source>
        <dbReference type="PROSITE" id="PS50929"/>
    </source>
</evidence>
<dbReference type="Pfam" id="PF00005">
    <property type="entry name" value="ABC_tran"/>
    <property type="match status" value="1"/>
</dbReference>
<dbReference type="Gene3D" id="3.40.50.300">
    <property type="entry name" value="P-loop containing nucleotide triphosphate hydrolases"/>
    <property type="match status" value="1"/>
</dbReference>
<keyword evidence="11" id="KW-1185">Reference proteome</keyword>
<evidence type="ECO:0000313" key="10">
    <source>
        <dbReference type="EMBL" id="UTY27709.1"/>
    </source>
</evidence>
<dbReference type="Pfam" id="PF00664">
    <property type="entry name" value="ABC_membrane"/>
    <property type="match status" value="1"/>
</dbReference>
<evidence type="ECO:0000256" key="7">
    <source>
        <dbReference type="SAM" id="Phobius"/>
    </source>
</evidence>
<feature type="transmembrane region" description="Helical" evidence="7">
    <location>
        <begin position="163"/>
        <end position="179"/>
    </location>
</feature>
<dbReference type="Proteomes" id="UP001059401">
    <property type="component" value="Chromosome"/>
</dbReference>
<dbReference type="PROSITE" id="PS50893">
    <property type="entry name" value="ABC_TRANSPORTER_2"/>
    <property type="match status" value="1"/>
</dbReference>
<feature type="transmembrane region" description="Helical" evidence="7">
    <location>
        <begin position="247"/>
        <end position="269"/>
    </location>
</feature>
<dbReference type="SMART" id="SM00382">
    <property type="entry name" value="AAA"/>
    <property type="match status" value="1"/>
</dbReference>
<dbReference type="PROSITE" id="PS50929">
    <property type="entry name" value="ABC_TM1F"/>
    <property type="match status" value="1"/>
</dbReference>
<evidence type="ECO:0000256" key="2">
    <source>
        <dbReference type="ARBA" id="ARBA00022692"/>
    </source>
</evidence>